<comment type="pathway">
    <text evidence="2">Protein modification; protein glycosylation.</text>
</comment>
<dbReference type="PANTHER" id="PTHR22760">
    <property type="entry name" value="GLYCOSYLTRANSFERASE"/>
    <property type="match status" value="1"/>
</dbReference>
<sequence length="572" mass="66935">MAKGEKKLDQSDSTSNGLFFYKYISSTNSTNIFILFLTARLVSVYYNLVWDCDETYNYWDPLHFLIFGQGTQTWEYSPAYGLRSYLYLLVHYLPIFPFKPFLTSKITMFYLLRFVFALIQSYTDTKLFEGLKKLSQSDKQSFRHTHYFYLVLNLTNVGMFLSTTSFLPSTFSLYLITYAYASIYSNNLISSVFAIGLAVLLAWPFVVILGIPVAINFIIYKPIFNFVKITAISGIVILVPLVLIDSFFYGKLVVAPLNIFVYNVLDTTGKGPDLYGREPFSYYIKNLFLNFNILFPISILNVLGLFYQYLKNKTLCKNASLTYLGMFLWLLIIMTRPHKEERFMYPIYSLFIINSAILLALGSNYLVKKHKIFQIVPNMVLFIHILLSLSRLMALLFNYSSTIAVYVKLNNQDVKFSSAHLNFKSAINVCVGKEWYRFPSYFFIPEKTEVHDWNLRFLESDFKGQLPGYFKEANNFSEVIESTRHKDKLFNDVNQEVKERYVSLDKCDFIIDTDNFDDKKFNEKTKINWKSLGKFPFFDSVHNYSILRSFYIPVLYEKNVKFTHFNLRVRTP</sequence>
<feature type="transmembrane region" description="Helical" evidence="10">
    <location>
        <begin position="146"/>
        <end position="168"/>
    </location>
</feature>
<protein>
    <recommendedName>
        <fullName evidence="10">Mannosyltransferase</fullName>
        <ecNumber evidence="10">2.4.1.-</ecNumber>
    </recommendedName>
</protein>
<feature type="transmembrane region" description="Helical" evidence="10">
    <location>
        <begin position="226"/>
        <end position="249"/>
    </location>
</feature>
<name>A0A3M7QL76_BRAPC</name>
<feature type="transmembrane region" description="Helical" evidence="10">
    <location>
        <begin position="347"/>
        <end position="367"/>
    </location>
</feature>
<comment type="similarity">
    <text evidence="3 10">Belongs to the glycosyltransferase 22 family.</text>
</comment>
<organism evidence="11 12">
    <name type="scientific">Brachionus plicatilis</name>
    <name type="common">Marine rotifer</name>
    <name type="synonym">Brachionus muelleri</name>
    <dbReference type="NCBI Taxonomy" id="10195"/>
    <lineage>
        <taxon>Eukaryota</taxon>
        <taxon>Metazoa</taxon>
        <taxon>Spiralia</taxon>
        <taxon>Gnathifera</taxon>
        <taxon>Rotifera</taxon>
        <taxon>Eurotatoria</taxon>
        <taxon>Monogononta</taxon>
        <taxon>Pseudotrocha</taxon>
        <taxon>Ploima</taxon>
        <taxon>Brachionidae</taxon>
        <taxon>Brachionus</taxon>
    </lineage>
</organism>
<dbReference type="OrthoDB" id="497541at2759"/>
<feature type="transmembrane region" description="Helical" evidence="10">
    <location>
        <begin position="32"/>
        <end position="50"/>
    </location>
</feature>
<evidence type="ECO:0000256" key="10">
    <source>
        <dbReference type="RuleBase" id="RU363075"/>
    </source>
</evidence>
<evidence type="ECO:0000256" key="1">
    <source>
        <dbReference type="ARBA" id="ARBA00004477"/>
    </source>
</evidence>
<dbReference type="EMBL" id="REGN01005773">
    <property type="protein sequence ID" value="RNA12060.1"/>
    <property type="molecule type" value="Genomic_DNA"/>
</dbReference>
<dbReference type="EC" id="2.4.1.-" evidence="10"/>
<feature type="transmembrane region" description="Helical" evidence="10">
    <location>
        <begin position="319"/>
        <end position="335"/>
    </location>
</feature>
<feature type="transmembrane region" description="Helical" evidence="10">
    <location>
        <begin position="188"/>
        <end position="219"/>
    </location>
</feature>
<dbReference type="Proteomes" id="UP000276133">
    <property type="component" value="Unassembled WGS sequence"/>
</dbReference>
<dbReference type="STRING" id="10195.A0A3M7QL76"/>
<comment type="subcellular location">
    <subcellularLocation>
        <location evidence="1 10">Endoplasmic reticulum membrane</location>
        <topology evidence="1 10">Multi-pass membrane protein</topology>
    </subcellularLocation>
</comment>
<dbReference type="GO" id="GO:0005789">
    <property type="term" value="C:endoplasmic reticulum membrane"/>
    <property type="evidence" value="ECO:0007669"/>
    <property type="project" value="UniProtKB-SubCell"/>
</dbReference>
<dbReference type="Pfam" id="PF03901">
    <property type="entry name" value="Glyco_transf_22"/>
    <property type="match status" value="1"/>
</dbReference>
<evidence type="ECO:0000313" key="11">
    <source>
        <dbReference type="EMBL" id="RNA12060.1"/>
    </source>
</evidence>
<evidence type="ECO:0000256" key="9">
    <source>
        <dbReference type="ARBA" id="ARBA00023136"/>
    </source>
</evidence>
<accession>A0A3M7QL76</accession>
<keyword evidence="9 10" id="KW-0472">Membrane</keyword>
<keyword evidence="4 10" id="KW-0328">Glycosyltransferase</keyword>
<dbReference type="PANTHER" id="PTHR22760:SF2">
    <property type="entry name" value="ALPHA-1,2-MANNOSYLTRANSFERASE ALG9"/>
    <property type="match status" value="1"/>
</dbReference>
<keyword evidence="5 11" id="KW-0808">Transferase</keyword>
<feature type="transmembrane region" description="Helical" evidence="10">
    <location>
        <begin position="379"/>
        <end position="399"/>
    </location>
</feature>
<evidence type="ECO:0000256" key="5">
    <source>
        <dbReference type="ARBA" id="ARBA00022679"/>
    </source>
</evidence>
<feature type="transmembrane region" description="Helical" evidence="10">
    <location>
        <begin position="287"/>
        <end position="307"/>
    </location>
</feature>
<proteinExistence type="inferred from homology"/>
<evidence type="ECO:0000256" key="6">
    <source>
        <dbReference type="ARBA" id="ARBA00022692"/>
    </source>
</evidence>
<dbReference type="UniPathway" id="UPA00378"/>
<dbReference type="GO" id="GO:0000026">
    <property type="term" value="F:alpha-1,2-mannosyltransferase activity"/>
    <property type="evidence" value="ECO:0007669"/>
    <property type="project" value="TreeGrafter"/>
</dbReference>
<evidence type="ECO:0000256" key="8">
    <source>
        <dbReference type="ARBA" id="ARBA00022989"/>
    </source>
</evidence>
<evidence type="ECO:0000256" key="3">
    <source>
        <dbReference type="ARBA" id="ARBA00007063"/>
    </source>
</evidence>
<comment type="caution">
    <text evidence="11">The sequence shown here is derived from an EMBL/GenBank/DDBJ whole genome shotgun (WGS) entry which is preliminary data.</text>
</comment>
<reference evidence="11 12" key="1">
    <citation type="journal article" date="2018" name="Sci. Rep.">
        <title>Genomic signatures of local adaptation to the degree of environmental predictability in rotifers.</title>
        <authorList>
            <person name="Franch-Gras L."/>
            <person name="Hahn C."/>
            <person name="Garcia-Roger E.M."/>
            <person name="Carmona M.J."/>
            <person name="Serra M."/>
            <person name="Gomez A."/>
        </authorList>
    </citation>
    <scope>NUCLEOTIDE SEQUENCE [LARGE SCALE GENOMIC DNA]</scope>
    <source>
        <strain evidence="11">HYR1</strain>
    </source>
</reference>
<evidence type="ECO:0000313" key="12">
    <source>
        <dbReference type="Proteomes" id="UP000276133"/>
    </source>
</evidence>
<keyword evidence="7 10" id="KW-0256">Endoplasmic reticulum</keyword>
<keyword evidence="8 10" id="KW-1133">Transmembrane helix</keyword>
<dbReference type="AlphaFoldDB" id="A0A3M7QL76"/>
<evidence type="ECO:0000256" key="2">
    <source>
        <dbReference type="ARBA" id="ARBA00004922"/>
    </source>
</evidence>
<feature type="transmembrane region" description="Helical" evidence="10">
    <location>
        <begin position="106"/>
        <end position="125"/>
    </location>
</feature>
<gene>
    <name evidence="11" type="ORF">BpHYR1_037273</name>
</gene>
<evidence type="ECO:0000256" key="4">
    <source>
        <dbReference type="ARBA" id="ARBA00022676"/>
    </source>
</evidence>
<keyword evidence="6 10" id="KW-0812">Transmembrane</keyword>
<keyword evidence="12" id="KW-1185">Reference proteome</keyword>
<dbReference type="InterPro" id="IPR005599">
    <property type="entry name" value="GPI_mannosylTrfase"/>
</dbReference>
<evidence type="ECO:0000256" key="7">
    <source>
        <dbReference type="ARBA" id="ARBA00022824"/>
    </source>
</evidence>
<dbReference type="GO" id="GO:0006487">
    <property type="term" value="P:protein N-linked glycosylation"/>
    <property type="evidence" value="ECO:0007669"/>
    <property type="project" value="TreeGrafter"/>
</dbReference>